<gene>
    <name evidence="2" type="ORF">DFR27_2178</name>
</gene>
<protein>
    <submittedName>
        <fullName evidence="2">Acyl-CoA thioesterase-1</fullName>
    </submittedName>
</protein>
<keyword evidence="3" id="KW-1185">Reference proteome</keyword>
<dbReference type="InterPro" id="IPR051532">
    <property type="entry name" value="Ester_Hydrolysis_Enzymes"/>
</dbReference>
<feature type="domain" description="SGNH hydrolase-type esterase" evidence="1">
    <location>
        <begin position="26"/>
        <end position="184"/>
    </location>
</feature>
<dbReference type="InterPro" id="IPR036514">
    <property type="entry name" value="SGNH_hydro_sf"/>
</dbReference>
<dbReference type="EMBL" id="REFJ01000005">
    <property type="protein sequence ID" value="RMA78839.1"/>
    <property type="molecule type" value="Genomic_DNA"/>
</dbReference>
<dbReference type="CDD" id="cd01822">
    <property type="entry name" value="Lysophospholipase_L1_like"/>
    <property type="match status" value="1"/>
</dbReference>
<dbReference type="Proteomes" id="UP000267187">
    <property type="component" value="Unassembled WGS sequence"/>
</dbReference>
<dbReference type="Pfam" id="PF13472">
    <property type="entry name" value="Lipase_GDSL_2"/>
    <property type="match status" value="1"/>
</dbReference>
<dbReference type="PANTHER" id="PTHR30383:SF24">
    <property type="entry name" value="THIOESTERASE 1_PROTEASE 1_LYSOPHOSPHOLIPASE L1"/>
    <property type="match status" value="1"/>
</dbReference>
<reference evidence="2 3" key="1">
    <citation type="submission" date="2018-10" db="EMBL/GenBank/DDBJ databases">
        <title>Genomic Encyclopedia of Type Strains, Phase IV (KMG-IV): sequencing the most valuable type-strain genomes for metagenomic binning, comparative biology and taxonomic classification.</title>
        <authorList>
            <person name="Goeker M."/>
        </authorList>
    </citation>
    <scope>NUCLEOTIDE SEQUENCE [LARGE SCALE GENOMIC DNA]</scope>
    <source>
        <strain evidence="2 3">DSM 25080</strain>
    </source>
</reference>
<proteinExistence type="predicted"/>
<dbReference type="InterPro" id="IPR013830">
    <property type="entry name" value="SGNH_hydro"/>
</dbReference>
<evidence type="ECO:0000313" key="2">
    <source>
        <dbReference type="EMBL" id="RMA78839.1"/>
    </source>
</evidence>
<evidence type="ECO:0000313" key="3">
    <source>
        <dbReference type="Proteomes" id="UP000267187"/>
    </source>
</evidence>
<name>A0A3M0A5Q4_9GAMM</name>
<organism evidence="2 3">
    <name type="scientific">Umboniibacter marinipuniceus</name>
    <dbReference type="NCBI Taxonomy" id="569599"/>
    <lineage>
        <taxon>Bacteria</taxon>
        <taxon>Pseudomonadati</taxon>
        <taxon>Pseudomonadota</taxon>
        <taxon>Gammaproteobacteria</taxon>
        <taxon>Cellvibrionales</taxon>
        <taxon>Cellvibrionaceae</taxon>
        <taxon>Umboniibacter</taxon>
    </lineage>
</organism>
<dbReference type="AlphaFoldDB" id="A0A3M0A5Q4"/>
<dbReference type="Gene3D" id="3.40.50.1110">
    <property type="entry name" value="SGNH hydrolase"/>
    <property type="match status" value="1"/>
</dbReference>
<dbReference type="SUPFAM" id="SSF52266">
    <property type="entry name" value="SGNH hydrolase"/>
    <property type="match status" value="1"/>
</dbReference>
<dbReference type="GO" id="GO:0004622">
    <property type="term" value="F:phosphatidylcholine lysophospholipase activity"/>
    <property type="evidence" value="ECO:0007669"/>
    <property type="project" value="TreeGrafter"/>
</dbReference>
<comment type="caution">
    <text evidence="2">The sequence shown here is derived from an EMBL/GenBank/DDBJ whole genome shotgun (WGS) entry which is preliminary data.</text>
</comment>
<dbReference type="RefSeq" id="WP_121877476.1">
    <property type="nucleotide sequence ID" value="NZ_REFJ01000005.1"/>
</dbReference>
<dbReference type="OrthoDB" id="9786188at2"/>
<accession>A0A3M0A5Q4</accession>
<sequence>MRQLVSLIVLFTAFQAPIGHAERWLVLGDSISAGYGFELEQGWVNLLRERLKENGEHEVINASISGETTGGALARLPNLLSQKPADWIIIELGGNDGLRGYPINSIRDNLNNMIELAQAEGTKVILVSMQIPPNYGPRYTRQFRAVYDQLNETHELIQVEIFLETVATDPELMQSDGIHPKAEAQSELLRNIWPAIETALLLPEERAGE</sequence>
<dbReference type="PANTHER" id="PTHR30383">
    <property type="entry name" value="THIOESTERASE 1/PROTEASE 1/LYSOPHOSPHOLIPASE L1"/>
    <property type="match status" value="1"/>
</dbReference>
<evidence type="ECO:0000259" key="1">
    <source>
        <dbReference type="Pfam" id="PF13472"/>
    </source>
</evidence>